<comment type="caution">
    <text evidence="3">The sequence shown here is derived from an EMBL/GenBank/DDBJ whole genome shotgun (WGS) entry which is preliminary data.</text>
</comment>
<feature type="region of interest" description="Disordered" evidence="1">
    <location>
        <begin position="699"/>
        <end position="724"/>
    </location>
</feature>
<feature type="domain" description="C2H2-type" evidence="2">
    <location>
        <begin position="675"/>
        <end position="695"/>
    </location>
</feature>
<name>A0A9P7G4N1_9AGAR</name>
<dbReference type="Proteomes" id="UP000775547">
    <property type="component" value="Unassembled WGS sequence"/>
</dbReference>
<protein>
    <recommendedName>
        <fullName evidence="2">C2H2-type domain-containing protein</fullName>
    </recommendedName>
</protein>
<evidence type="ECO:0000256" key="1">
    <source>
        <dbReference type="SAM" id="MobiDB-lite"/>
    </source>
</evidence>
<proteinExistence type="predicted"/>
<feature type="region of interest" description="Disordered" evidence="1">
    <location>
        <begin position="235"/>
        <end position="255"/>
    </location>
</feature>
<evidence type="ECO:0000259" key="2">
    <source>
        <dbReference type="SMART" id="SM00355"/>
    </source>
</evidence>
<dbReference type="AlphaFoldDB" id="A0A9P7G4N1"/>
<keyword evidence="4" id="KW-1185">Reference proteome</keyword>
<reference evidence="3" key="1">
    <citation type="submission" date="2020-07" db="EMBL/GenBank/DDBJ databases">
        <authorList>
            <person name="Nieuwenhuis M."/>
            <person name="Van De Peppel L.J.J."/>
        </authorList>
    </citation>
    <scope>NUCLEOTIDE SEQUENCE</scope>
    <source>
        <strain evidence="3">AP01</strain>
        <tissue evidence="3">Mycelium</tissue>
    </source>
</reference>
<dbReference type="OrthoDB" id="3003539at2759"/>
<feature type="domain" description="C2H2-type" evidence="2">
    <location>
        <begin position="480"/>
        <end position="506"/>
    </location>
</feature>
<organism evidence="3 4">
    <name type="scientific">Asterophora parasitica</name>
    <dbReference type="NCBI Taxonomy" id="117018"/>
    <lineage>
        <taxon>Eukaryota</taxon>
        <taxon>Fungi</taxon>
        <taxon>Dikarya</taxon>
        <taxon>Basidiomycota</taxon>
        <taxon>Agaricomycotina</taxon>
        <taxon>Agaricomycetes</taxon>
        <taxon>Agaricomycetidae</taxon>
        <taxon>Agaricales</taxon>
        <taxon>Tricholomatineae</taxon>
        <taxon>Lyophyllaceae</taxon>
        <taxon>Asterophora</taxon>
    </lineage>
</organism>
<dbReference type="SMART" id="SM00355">
    <property type="entry name" value="ZnF_C2H2"/>
    <property type="match status" value="4"/>
</dbReference>
<feature type="region of interest" description="Disordered" evidence="1">
    <location>
        <begin position="524"/>
        <end position="553"/>
    </location>
</feature>
<dbReference type="InterPro" id="IPR013087">
    <property type="entry name" value="Znf_C2H2_type"/>
</dbReference>
<evidence type="ECO:0000313" key="3">
    <source>
        <dbReference type="EMBL" id="KAG5640750.1"/>
    </source>
</evidence>
<gene>
    <name evidence="3" type="ORF">DXG03_007314</name>
</gene>
<feature type="domain" description="C2H2-type" evidence="2">
    <location>
        <begin position="643"/>
        <end position="670"/>
    </location>
</feature>
<dbReference type="Gene3D" id="3.30.160.60">
    <property type="entry name" value="Classic Zinc Finger"/>
    <property type="match status" value="1"/>
</dbReference>
<feature type="domain" description="C2H2-type" evidence="2">
    <location>
        <begin position="448"/>
        <end position="475"/>
    </location>
</feature>
<reference evidence="3" key="2">
    <citation type="submission" date="2021-10" db="EMBL/GenBank/DDBJ databases">
        <title>Phylogenomics reveals ancestral predisposition of the termite-cultivated fungus Termitomyces towards a domesticated lifestyle.</title>
        <authorList>
            <person name="Auxier B."/>
            <person name="Grum-Grzhimaylo A."/>
            <person name="Cardenas M.E."/>
            <person name="Lodge J.D."/>
            <person name="Laessoe T."/>
            <person name="Pedersen O."/>
            <person name="Smith M.E."/>
            <person name="Kuyper T.W."/>
            <person name="Franco-Molano E.A."/>
            <person name="Baroni T.J."/>
            <person name="Aanen D.K."/>
        </authorList>
    </citation>
    <scope>NUCLEOTIDE SEQUENCE</scope>
    <source>
        <strain evidence="3">AP01</strain>
        <tissue evidence="3">Mycelium</tissue>
    </source>
</reference>
<feature type="compositionally biased region" description="Low complexity" evidence="1">
    <location>
        <begin position="341"/>
        <end position="362"/>
    </location>
</feature>
<accession>A0A9P7G4N1</accession>
<feature type="region of interest" description="Disordered" evidence="1">
    <location>
        <begin position="341"/>
        <end position="371"/>
    </location>
</feature>
<evidence type="ECO:0000313" key="4">
    <source>
        <dbReference type="Proteomes" id="UP000775547"/>
    </source>
</evidence>
<sequence>MTRGHIDGIDELIQRFGSIKPESDYGIQAPQPEKDDYEEPFYPYPDSGRMSGCLHVNTQRRFEELSQKLQGMYRRTKESILLDPNFTGRPVTFKEFFNDIPVLSLEDLNGGTGTLQRDDFLSWREQDHNDLDPPSDGLLVKSWGVHISDSLVQSFSSTIQLPLIAAVAVAEPHLSAIPQSIYTTDVALATTDLTSIPTSGTTHVEESAQRWLNPGLNWKASKTEDAFSRKKALRSRARQAQHQSPHYAKDKSRSTSIDPFMTVPLQQPGFLSVNTFYAISPAEKHAGLHARSAQFPSEGLHLSPPNTISPDDISVGVSAIEFNQVPGVWFALTSNTQPPLSASEFSSSSSSNQSNSPASAYSPTESSKSPHSPLDILNELWIKTSSSYSCLVEPVTVNTAIMHDFDPRITFANGGAFDPPFNGTHLNQPLPGTGYPDNMQTFSTVTRLTCGVDGCLERFADENSLSRHRKQDAFHNPAAVLCSRCDSTLSRTDAWKRHTENNVCEHRNHFNKFRLQTPSHVASVSQELFTSSRTSVSSSTRTEPATNGDSFTSQSILHAGSQHRRNAGPEATVTTAGRALVSLDLQPPALHESPAEVVQPSDSLTLQMAPPVTSPSKRARAKLVGTQKKKNRPLNHLDLFDGIVCGLDGCEEVIARHDDLNRHRKTAMFHNPKPKICPQCRSKFARQDSLNRHLERNACGKRRTPLDKAAEADAAAAKEKGREG</sequence>
<feature type="compositionally biased region" description="Low complexity" evidence="1">
    <location>
        <begin position="530"/>
        <end position="542"/>
    </location>
</feature>
<feature type="compositionally biased region" description="Polar residues" evidence="1">
    <location>
        <begin position="543"/>
        <end position="553"/>
    </location>
</feature>
<dbReference type="EMBL" id="JABCKV010000526">
    <property type="protein sequence ID" value="KAG5640750.1"/>
    <property type="molecule type" value="Genomic_DNA"/>
</dbReference>